<dbReference type="AlphaFoldDB" id="A0A3P7WAZ7"/>
<name>A0A3P7WAZ7_9BILA</name>
<evidence type="ECO:0000313" key="2">
    <source>
        <dbReference type="Proteomes" id="UP000280834"/>
    </source>
</evidence>
<keyword evidence="2" id="KW-1185">Reference proteome</keyword>
<evidence type="ECO:0000313" key="1">
    <source>
        <dbReference type="EMBL" id="VDO14708.1"/>
    </source>
</evidence>
<protein>
    <submittedName>
        <fullName evidence="1">Uncharacterized protein</fullName>
    </submittedName>
</protein>
<dbReference type="Proteomes" id="UP000280834">
    <property type="component" value="Unassembled WGS sequence"/>
</dbReference>
<organism evidence="1 2">
    <name type="scientific">Brugia timori</name>
    <dbReference type="NCBI Taxonomy" id="42155"/>
    <lineage>
        <taxon>Eukaryota</taxon>
        <taxon>Metazoa</taxon>
        <taxon>Ecdysozoa</taxon>
        <taxon>Nematoda</taxon>
        <taxon>Chromadorea</taxon>
        <taxon>Rhabditida</taxon>
        <taxon>Spirurina</taxon>
        <taxon>Spiruromorpha</taxon>
        <taxon>Filarioidea</taxon>
        <taxon>Onchocercidae</taxon>
        <taxon>Brugia</taxon>
    </lineage>
</organism>
<reference evidence="1 2" key="1">
    <citation type="submission" date="2018-11" db="EMBL/GenBank/DDBJ databases">
        <authorList>
            <consortium name="Pathogen Informatics"/>
        </authorList>
    </citation>
    <scope>NUCLEOTIDE SEQUENCE [LARGE SCALE GENOMIC DNA]</scope>
</reference>
<dbReference type="EMBL" id="UZAG01003055">
    <property type="protein sequence ID" value="VDO14708.1"/>
    <property type="molecule type" value="Genomic_DNA"/>
</dbReference>
<proteinExistence type="predicted"/>
<accession>A0A3P7WAZ7</accession>
<sequence length="41" mass="4794">MIDLISSFPIVSTLIDYLLHWSKTQSSMTRLCLEKVMYSKN</sequence>
<gene>
    <name evidence="1" type="ORF">BTMF_LOCUS3400</name>
</gene>